<name>A0A3Q3IVG3_MONAL</name>
<sequence length="425" mass="47769">SSRGPNTFARHCICHFASSLIASGMRECQQEEIQLRSVGVLGFLVLLQVLEGERPMLNSDQIVEAIECTAFLQAPALTKHLMNIISSENCLLMYHTVATYGVWELYHRSALFIRDMYTDLREDIHSLPNKLVKYIKYLLPSSYMAVCSHSPSTELLQDIQRAICYLDEEHSKWRVLTHLPGSTSTTMAGVAVLNNKLYIIGGVHDISKKVVGTGFCYDPAADTWSTICGPQQLRYNFTLTGQEGCLYAVGGEYNMKTLSSAQKYRVSDGRWSFVSPLPLHCTLSSLSCNHEQDVHLSLERERGSYGFYMVAHKDNLYVMRNGPCADFLLCVMDCYNLTSGQWTAMSSQYGNSKGSLLTAVVRGDSVFTLSRHVTTEFIVDDSKWIVKREMKGFGRIGSIYTFLMRLPKDTSTSSEPKTKRKIVVN</sequence>
<keyword evidence="4" id="KW-1185">Reference proteome</keyword>
<accession>A0A3Q3IVG3</accession>
<proteinExistence type="predicted"/>
<keyword evidence="1" id="KW-0880">Kelch repeat</keyword>
<dbReference type="InterPro" id="IPR011333">
    <property type="entry name" value="SKP1/BTB/POZ_sf"/>
</dbReference>
<protein>
    <submittedName>
        <fullName evidence="3">Uncharacterized protein</fullName>
    </submittedName>
</protein>
<dbReference type="Pfam" id="PF01344">
    <property type="entry name" value="Kelch_1"/>
    <property type="match status" value="2"/>
</dbReference>
<dbReference type="SMART" id="SM00612">
    <property type="entry name" value="Kelch"/>
    <property type="match status" value="2"/>
</dbReference>
<dbReference type="STRING" id="43700.ENSMALP00000009463"/>
<dbReference type="InterPro" id="IPR052392">
    <property type="entry name" value="Kelch-BTB_domain-containing"/>
</dbReference>
<evidence type="ECO:0000313" key="4">
    <source>
        <dbReference type="Proteomes" id="UP000261600"/>
    </source>
</evidence>
<dbReference type="InterPro" id="IPR006652">
    <property type="entry name" value="Kelch_1"/>
</dbReference>
<dbReference type="Gene3D" id="3.30.710.10">
    <property type="entry name" value="Potassium Channel Kv1.1, Chain A"/>
    <property type="match status" value="1"/>
</dbReference>
<dbReference type="InterPro" id="IPR015915">
    <property type="entry name" value="Kelch-typ_b-propeller"/>
</dbReference>
<dbReference type="Ensembl" id="ENSMALT00000009660.1">
    <property type="protein sequence ID" value="ENSMALP00000009463.1"/>
    <property type="gene ID" value="ENSMALG00000006729.1"/>
</dbReference>
<evidence type="ECO:0000313" key="3">
    <source>
        <dbReference type="Ensembl" id="ENSMALP00000009463.1"/>
    </source>
</evidence>
<reference evidence="3" key="2">
    <citation type="submission" date="2025-09" db="UniProtKB">
        <authorList>
            <consortium name="Ensembl"/>
        </authorList>
    </citation>
    <scope>IDENTIFICATION</scope>
</reference>
<evidence type="ECO:0000256" key="2">
    <source>
        <dbReference type="ARBA" id="ARBA00022737"/>
    </source>
</evidence>
<dbReference type="SUPFAM" id="SSF117281">
    <property type="entry name" value="Kelch motif"/>
    <property type="match status" value="1"/>
</dbReference>
<evidence type="ECO:0000256" key="1">
    <source>
        <dbReference type="ARBA" id="ARBA00022441"/>
    </source>
</evidence>
<dbReference type="AlphaFoldDB" id="A0A3Q3IVG3"/>
<dbReference type="CDD" id="cd18486">
    <property type="entry name" value="BACK_KBTBD13"/>
    <property type="match status" value="1"/>
</dbReference>
<dbReference type="PANTHER" id="PTHR46375">
    <property type="entry name" value="KELCH REPEAT AND BTB DOMAIN-CONTAINING PROTEIN 13-RELATED"/>
    <property type="match status" value="1"/>
</dbReference>
<keyword evidence="2" id="KW-0677">Repeat</keyword>
<reference evidence="3" key="1">
    <citation type="submission" date="2025-08" db="UniProtKB">
        <authorList>
            <consortium name="Ensembl"/>
        </authorList>
    </citation>
    <scope>IDENTIFICATION</scope>
</reference>
<dbReference type="Gene3D" id="2.120.10.80">
    <property type="entry name" value="Kelch-type beta propeller"/>
    <property type="match status" value="1"/>
</dbReference>
<dbReference type="Proteomes" id="UP000261600">
    <property type="component" value="Unplaced"/>
</dbReference>
<organism evidence="3 4">
    <name type="scientific">Monopterus albus</name>
    <name type="common">Swamp eel</name>
    <dbReference type="NCBI Taxonomy" id="43700"/>
    <lineage>
        <taxon>Eukaryota</taxon>
        <taxon>Metazoa</taxon>
        <taxon>Chordata</taxon>
        <taxon>Craniata</taxon>
        <taxon>Vertebrata</taxon>
        <taxon>Euteleostomi</taxon>
        <taxon>Actinopterygii</taxon>
        <taxon>Neopterygii</taxon>
        <taxon>Teleostei</taxon>
        <taxon>Neoteleostei</taxon>
        <taxon>Acanthomorphata</taxon>
        <taxon>Anabantaria</taxon>
        <taxon>Synbranchiformes</taxon>
        <taxon>Synbranchidae</taxon>
        <taxon>Monopterus</taxon>
    </lineage>
</organism>
<dbReference type="PANTHER" id="PTHR46375:SF5">
    <property type="entry name" value="KELCH REPEAT AND BTB DOMAIN-CONTAINING PROTEIN 13-RELATED"/>
    <property type="match status" value="1"/>
</dbReference>